<evidence type="ECO:0000313" key="1">
    <source>
        <dbReference type="EMBL" id="EXU77191.1"/>
    </source>
</evidence>
<name>A0A014M5X6_9GAMM</name>
<comment type="caution">
    <text evidence="1">The sequence shown here is derived from an EMBL/GenBank/DDBJ whole genome shotgun (WGS) entry which is preliminary data.</text>
</comment>
<reference evidence="1 2" key="1">
    <citation type="submission" date="2014-02" db="EMBL/GenBank/DDBJ databases">
        <title>Draft genome of Erwinia mallotivora strain BT-MARDI, a papaya dieback pathogen.</title>
        <authorList>
            <person name="Redzuan R."/>
            <person name="Abu Bakar N."/>
            <person name="Badrun R."/>
            <person name="Mohd Raih M.F."/>
            <person name="Rozano L."/>
            <person name="Mat Amin N."/>
        </authorList>
    </citation>
    <scope>NUCLEOTIDE SEQUENCE [LARGE SCALE GENOMIC DNA]</scope>
    <source>
        <strain evidence="1 2">BT-MARDI</strain>
    </source>
</reference>
<organism evidence="1 2">
    <name type="scientific">Erwinia mallotivora</name>
    <dbReference type="NCBI Taxonomy" id="69222"/>
    <lineage>
        <taxon>Bacteria</taxon>
        <taxon>Pseudomonadati</taxon>
        <taxon>Pseudomonadota</taxon>
        <taxon>Gammaproteobacteria</taxon>
        <taxon>Enterobacterales</taxon>
        <taxon>Erwiniaceae</taxon>
        <taxon>Erwinia</taxon>
    </lineage>
</organism>
<dbReference type="STRING" id="69222.BG55_01850"/>
<keyword evidence="2" id="KW-1185">Reference proteome</keyword>
<gene>
    <name evidence="1" type="ORF">BG55_01850</name>
</gene>
<accession>A0A014M5X6</accession>
<dbReference type="Proteomes" id="UP000019918">
    <property type="component" value="Unassembled WGS sequence"/>
</dbReference>
<evidence type="ECO:0000313" key="2">
    <source>
        <dbReference type="Proteomes" id="UP000019918"/>
    </source>
</evidence>
<dbReference type="PATRIC" id="fig|69222.5.peg.400"/>
<sequence>MATSEIRLFIPFIIDITSSEVIWRSFFIGAASQRLNGSASTGLAARSVLQYRNKLGVNSTWLVIYSWARIFCC</sequence>
<dbReference type="AlphaFoldDB" id="A0A014M5X6"/>
<dbReference type="EMBL" id="JFHN01000018">
    <property type="protein sequence ID" value="EXU77191.1"/>
    <property type="molecule type" value="Genomic_DNA"/>
</dbReference>
<protein>
    <submittedName>
        <fullName evidence="1">Uncharacterized protein</fullName>
    </submittedName>
</protein>
<proteinExistence type="predicted"/>